<dbReference type="GO" id="GO:0032259">
    <property type="term" value="P:methylation"/>
    <property type="evidence" value="ECO:0007669"/>
    <property type="project" value="UniProtKB-KW"/>
</dbReference>
<keyword evidence="1" id="KW-0808">Transferase</keyword>
<sequence length="253" mass="27866">MPSEQRSPGDEYEVSGEFLDLLIAPHWEFLEPALKDALDGVDASTGPVLDLGAGSGRALAPIDAALPDAEIWAFEPARTLRSILLSAVAASPRLRDRVTVIDRGPLEAPSLPETFSAMVAINMIGHLTPTDRGRLWDLLAERLATEGRVVLNLQPPARPESVPETAPISARVGRRRYEGTGRAEISGPDSVTWQMTYRVYHDEEIQAEHRVHYDWWVLDEDTLRAEVAARGLRTARTGPSELAMYTIDRGPLD</sequence>
<organism evidence="1 2">
    <name type="scientific">Actinoalloteichus hymeniacidonis</name>
    <dbReference type="NCBI Taxonomy" id="340345"/>
    <lineage>
        <taxon>Bacteria</taxon>
        <taxon>Bacillati</taxon>
        <taxon>Actinomycetota</taxon>
        <taxon>Actinomycetes</taxon>
        <taxon>Pseudonocardiales</taxon>
        <taxon>Pseudonocardiaceae</taxon>
        <taxon>Actinoalloteichus</taxon>
    </lineage>
</organism>
<evidence type="ECO:0000313" key="1">
    <source>
        <dbReference type="EMBL" id="AOS63693.1"/>
    </source>
</evidence>
<name>A0AAC9HQU3_9PSEU</name>
<accession>A0AAC9HQU3</accession>
<dbReference type="KEGG" id="ahm:TL08_14400"/>
<dbReference type="InterPro" id="IPR029063">
    <property type="entry name" value="SAM-dependent_MTases_sf"/>
</dbReference>
<dbReference type="EMBL" id="CP014859">
    <property type="protein sequence ID" value="AOS63693.1"/>
    <property type="molecule type" value="Genomic_DNA"/>
</dbReference>
<dbReference type="Proteomes" id="UP000095210">
    <property type="component" value="Chromosome"/>
</dbReference>
<dbReference type="AlphaFoldDB" id="A0AAC9HQU3"/>
<protein>
    <submittedName>
        <fullName evidence="1">Methyltransferase domain</fullName>
    </submittedName>
</protein>
<evidence type="ECO:0000313" key="2">
    <source>
        <dbReference type="Proteomes" id="UP000095210"/>
    </source>
</evidence>
<dbReference type="Gene3D" id="3.40.50.150">
    <property type="entry name" value="Vaccinia Virus protein VP39"/>
    <property type="match status" value="1"/>
</dbReference>
<gene>
    <name evidence="1" type="ORF">TL08_14400</name>
</gene>
<dbReference type="CDD" id="cd02440">
    <property type="entry name" value="AdoMet_MTases"/>
    <property type="match status" value="1"/>
</dbReference>
<keyword evidence="1" id="KW-0489">Methyltransferase</keyword>
<keyword evidence="2" id="KW-1185">Reference proteome</keyword>
<dbReference type="SUPFAM" id="SSF53335">
    <property type="entry name" value="S-adenosyl-L-methionine-dependent methyltransferases"/>
    <property type="match status" value="1"/>
</dbReference>
<reference evidence="2" key="1">
    <citation type="submission" date="2016-03" db="EMBL/GenBank/DDBJ databases">
        <title>Complete genome sequence of the type strain Actinoalloteichus hymeniacidonis DSM 45092.</title>
        <authorList>
            <person name="Schaffert L."/>
            <person name="Albersmeier A."/>
            <person name="Winkler A."/>
            <person name="Kalinowski J."/>
            <person name="Zotchev S."/>
            <person name="Ruckert C."/>
        </authorList>
    </citation>
    <scope>NUCLEOTIDE SEQUENCE [LARGE SCALE GENOMIC DNA]</scope>
    <source>
        <strain evidence="2">HPA177(T) (DSM 45092(T))</strain>
    </source>
</reference>
<proteinExistence type="predicted"/>
<dbReference type="GO" id="GO:0008168">
    <property type="term" value="F:methyltransferase activity"/>
    <property type="evidence" value="ECO:0007669"/>
    <property type="project" value="UniProtKB-KW"/>
</dbReference>